<dbReference type="OMA" id="EHARWIM"/>
<organism evidence="5">
    <name type="scientific">Chlorella variabilis</name>
    <name type="common">Green alga</name>
    <dbReference type="NCBI Taxonomy" id="554065"/>
    <lineage>
        <taxon>Eukaryota</taxon>
        <taxon>Viridiplantae</taxon>
        <taxon>Chlorophyta</taxon>
        <taxon>core chlorophytes</taxon>
        <taxon>Trebouxiophyceae</taxon>
        <taxon>Chlorellales</taxon>
        <taxon>Chlorellaceae</taxon>
        <taxon>Chlorella clade</taxon>
        <taxon>Chlorella</taxon>
    </lineage>
</organism>
<dbReference type="GeneID" id="17356477"/>
<sequence>MKPLVLEPDASMGNLLRCAEAQQQKSCDEDLGGCGSPNPVNHFLEGTPPRVFTLQVAWESHSEGPDVIASTLAALDEEVDLGEVYQGVQPGLFRYRLRSMVCYYGQHYQAMVLVPDAGGWLMFDDSRVSGVGGWADVRHKCKAGRIQPSVLFYEAVQG</sequence>
<dbReference type="SUPFAM" id="SSF54001">
    <property type="entry name" value="Cysteine proteinases"/>
    <property type="match status" value="1"/>
</dbReference>
<dbReference type="InterPro" id="IPR052398">
    <property type="entry name" value="Ubiquitin_hydrolase_53/54"/>
</dbReference>
<dbReference type="InParanoid" id="E1ZAV8"/>
<proteinExistence type="predicted"/>
<protein>
    <recommendedName>
        <fullName evidence="3">USP domain-containing protein</fullName>
    </recommendedName>
</protein>
<dbReference type="Gene3D" id="3.90.70.10">
    <property type="entry name" value="Cysteine proteinases"/>
    <property type="match status" value="1"/>
</dbReference>
<keyword evidence="5" id="KW-1185">Reference proteome</keyword>
<gene>
    <name evidence="4" type="ORF">CHLNCDRAFT_21625</name>
</gene>
<dbReference type="CDD" id="cd02257">
    <property type="entry name" value="Peptidase_C19"/>
    <property type="match status" value="1"/>
</dbReference>
<evidence type="ECO:0000313" key="4">
    <source>
        <dbReference type="EMBL" id="EFN57334.1"/>
    </source>
</evidence>
<accession>E1ZAV8</accession>
<keyword evidence="1" id="KW-0833">Ubl conjugation pathway</keyword>
<evidence type="ECO:0000313" key="5">
    <source>
        <dbReference type="Proteomes" id="UP000008141"/>
    </source>
</evidence>
<dbReference type="PROSITE" id="PS50235">
    <property type="entry name" value="USP_3"/>
    <property type="match status" value="1"/>
</dbReference>
<dbReference type="InterPro" id="IPR028889">
    <property type="entry name" value="USP"/>
</dbReference>
<dbReference type="Pfam" id="PF00443">
    <property type="entry name" value="UCH"/>
    <property type="match status" value="1"/>
</dbReference>
<name>E1ZAV8_CHLVA</name>
<feature type="domain" description="USP" evidence="3">
    <location>
        <begin position="1"/>
        <end position="156"/>
    </location>
</feature>
<dbReference type="GO" id="GO:0004843">
    <property type="term" value="F:cysteine-type deubiquitinase activity"/>
    <property type="evidence" value="ECO:0007669"/>
    <property type="project" value="InterPro"/>
</dbReference>
<dbReference type="GO" id="GO:0016579">
    <property type="term" value="P:protein deubiquitination"/>
    <property type="evidence" value="ECO:0007669"/>
    <property type="project" value="InterPro"/>
</dbReference>
<dbReference type="EMBL" id="GL433840">
    <property type="protein sequence ID" value="EFN57334.1"/>
    <property type="molecule type" value="Genomic_DNA"/>
</dbReference>
<dbReference type="eggNOG" id="KOG1887">
    <property type="taxonomic scope" value="Eukaryota"/>
</dbReference>
<dbReference type="AlphaFoldDB" id="E1ZAV8"/>
<evidence type="ECO:0000259" key="3">
    <source>
        <dbReference type="PROSITE" id="PS50235"/>
    </source>
</evidence>
<dbReference type="OrthoDB" id="1546519at2759"/>
<evidence type="ECO:0000256" key="2">
    <source>
        <dbReference type="ARBA" id="ARBA00022801"/>
    </source>
</evidence>
<dbReference type="InterPro" id="IPR001394">
    <property type="entry name" value="Peptidase_C19_UCH"/>
</dbReference>
<dbReference type="KEGG" id="cvr:CHLNCDRAFT_21625"/>
<dbReference type="PANTHER" id="PTHR22975">
    <property type="entry name" value="UBIQUITIN SPECIFIC PROTEINASE"/>
    <property type="match status" value="1"/>
</dbReference>
<dbReference type="InterPro" id="IPR038765">
    <property type="entry name" value="Papain-like_cys_pep_sf"/>
</dbReference>
<keyword evidence="2" id="KW-0378">Hydrolase</keyword>
<reference evidence="4 5" key="1">
    <citation type="journal article" date="2010" name="Plant Cell">
        <title>The Chlorella variabilis NC64A genome reveals adaptation to photosymbiosis, coevolution with viruses, and cryptic sex.</title>
        <authorList>
            <person name="Blanc G."/>
            <person name="Duncan G."/>
            <person name="Agarkova I."/>
            <person name="Borodovsky M."/>
            <person name="Gurnon J."/>
            <person name="Kuo A."/>
            <person name="Lindquist E."/>
            <person name="Lucas S."/>
            <person name="Pangilinan J."/>
            <person name="Polle J."/>
            <person name="Salamov A."/>
            <person name="Terry A."/>
            <person name="Yamada T."/>
            <person name="Dunigan D.D."/>
            <person name="Grigoriev I.V."/>
            <person name="Claverie J.M."/>
            <person name="Van Etten J.L."/>
        </authorList>
    </citation>
    <scope>NUCLEOTIDE SEQUENCE [LARGE SCALE GENOMIC DNA]</scope>
    <source>
        <strain evidence="4 5">NC64A</strain>
    </source>
</reference>
<dbReference type="PANTHER" id="PTHR22975:SF9">
    <property type="entry name" value="ECHINUS SPLICE FORM 3"/>
    <property type="match status" value="1"/>
</dbReference>
<evidence type="ECO:0000256" key="1">
    <source>
        <dbReference type="ARBA" id="ARBA00022786"/>
    </source>
</evidence>
<dbReference type="Proteomes" id="UP000008141">
    <property type="component" value="Unassembled WGS sequence"/>
</dbReference>
<dbReference type="RefSeq" id="XP_005849436.1">
    <property type="nucleotide sequence ID" value="XM_005849374.1"/>
</dbReference>